<dbReference type="PANTHER" id="PTHR24276">
    <property type="entry name" value="POLYSERASE-RELATED"/>
    <property type="match status" value="1"/>
</dbReference>
<evidence type="ECO:0000313" key="5">
    <source>
        <dbReference type="Proteomes" id="UP001219568"/>
    </source>
</evidence>
<dbReference type="PANTHER" id="PTHR24276:SF98">
    <property type="entry name" value="FI18310P1-RELATED"/>
    <property type="match status" value="1"/>
</dbReference>
<comment type="caution">
    <text evidence="4">The sequence shown here is derived from an EMBL/GenBank/DDBJ whole genome shotgun (WGS) entry which is preliminary data.</text>
</comment>
<accession>A0AAD6I5Y8</accession>
<evidence type="ECO:0000313" key="4">
    <source>
        <dbReference type="EMBL" id="KAJ6030812.1"/>
    </source>
</evidence>
<dbReference type="GO" id="GO:0004252">
    <property type="term" value="F:serine-type endopeptidase activity"/>
    <property type="evidence" value="ECO:0007669"/>
    <property type="project" value="InterPro"/>
</dbReference>
<dbReference type="Gene3D" id="2.40.10.10">
    <property type="entry name" value="Trypsin-like serine proteases"/>
    <property type="match status" value="1"/>
</dbReference>
<proteinExistence type="predicted"/>
<feature type="chain" id="PRO_5042041975" description="Peptidase S1 domain-containing protein" evidence="2">
    <location>
        <begin position="24"/>
        <end position="112"/>
    </location>
</feature>
<evidence type="ECO:0000259" key="3">
    <source>
        <dbReference type="Pfam" id="PF00089"/>
    </source>
</evidence>
<organism evidence="4 5">
    <name type="scientific">Penicillium canescens</name>
    <dbReference type="NCBI Taxonomy" id="5083"/>
    <lineage>
        <taxon>Eukaryota</taxon>
        <taxon>Fungi</taxon>
        <taxon>Dikarya</taxon>
        <taxon>Ascomycota</taxon>
        <taxon>Pezizomycotina</taxon>
        <taxon>Eurotiomycetes</taxon>
        <taxon>Eurotiomycetidae</taxon>
        <taxon>Eurotiales</taxon>
        <taxon>Aspergillaceae</taxon>
        <taxon>Penicillium</taxon>
    </lineage>
</organism>
<dbReference type="Pfam" id="PF00089">
    <property type="entry name" value="Trypsin"/>
    <property type="match status" value="1"/>
</dbReference>
<feature type="signal peptide" evidence="2">
    <location>
        <begin position="1"/>
        <end position="23"/>
    </location>
</feature>
<protein>
    <recommendedName>
        <fullName evidence="3">Peptidase S1 domain-containing protein</fullName>
    </recommendedName>
</protein>
<dbReference type="InterPro" id="IPR001254">
    <property type="entry name" value="Trypsin_dom"/>
</dbReference>
<keyword evidence="1" id="KW-1015">Disulfide bond</keyword>
<dbReference type="Proteomes" id="UP001219568">
    <property type="component" value="Unassembled WGS sequence"/>
</dbReference>
<name>A0AAD6I5Y8_PENCN</name>
<gene>
    <name evidence="4" type="ORF">N7460_011078</name>
</gene>
<sequence length="112" mass="11672">MKPTQVLSDLLCLAPLIAQPVNAIVGGSDASAESAPFAVAISSNPEFGNAYTCGGSLISSKTVLTSAYCVDESCATYFKVRVGGLEHALGEKLTYTPATTQENKTDEAIRVQ</sequence>
<dbReference type="AlphaFoldDB" id="A0AAD6I5Y8"/>
<dbReference type="InterPro" id="IPR009003">
    <property type="entry name" value="Peptidase_S1_PA"/>
</dbReference>
<reference evidence="4" key="1">
    <citation type="journal article" date="2023" name="IMA Fungus">
        <title>Comparative genomic study of the Penicillium genus elucidates a diverse pangenome and 15 lateral gene transfer events.</title>
        <authorList>
            <person name="Petersen C."/>
            <person name="Sorensen T."/>
            <person name="Nielsen M.R."/>
            <person name="Sondergaard T.E."/>
            <person name="Sorensen J.L."/>
            <person name="Fitzpatrick D.A."/>
            <person name="Frisvad J.C."/>
            <person name="Nielsen K.L."/>
        </authorList>
    </citation>
    <scope>NUCLEOTIDE SEQUENCE</scope>
    <source>
        <strain evidence="4">IBT 15450</strain>
    </source>
</reference>
<reference evidence="4" key="2">
    <citation type="submission" date="2023-01" db="EMBL/GenBank/DDBJ databases">
        <authorList>
            <person name="Petersen C."/>
        </authorList>
    </citation>
    <scope>NUCLEOTIDE SEQUENCE</scope>
    <source>
        <strain evidence="4">IBT 15450</strain>
    </source>
</reference>
<evidence type="ECO:0000256" key="1">
    <source>
        <dbReference type="ARBA" id="ARBA00023157"/>
    </source>
</evidence>
<keyword evidence="5" id="KW-1185">Reference proteome</keyword>
<dbReference type="SUPFAM" id="SSF50494">
    <property type="entry name" value="Trypsin-like serine proteases"/>
    <property type="match status" value="1"/>
</dbReference>
<keyword evidence="2" id="KW-0732">Signal</keyword>
<dbReference type="EMBL" id="JAQJZL010000014">
    <property type="protein sequence ID" value="KAJ6030812.1"/>
    <property type="molecule type" value="Genomic_DNA"/>
</dbReference>
<dbReference type="GO" id="GO:0006508">
    <property type="term" value="P:proteolysis"/>
    <property type="evidence" value="ECO:0007669"/>
    <property type="project" value="InterPro"/>
</dbReference>
<evidence type="ECO:0000256" key="2">
    <source>
        <dbReference type="SAM" id="SignalP"/>
    </source>
</evidence>
<dbReference type="InterPro" id="IPR050430">
    <property type="entry name" value="Peptidase_S1"/>
</dbReference>
<feature type="domain" description="Peptidase S1" evidence="3">
    <location>
        <begin position="24"/>
        <end position="91"/>
    </location>
</feature>
<dbReference type="InterPro" id="IPR043504">
    <property type="entry name" value="Peptidase_S1_PA_chymotrypsin"/>
</dbReference>